<comment type="caution">
    <text evidence="10">The sequence shown here is derived from an EMBL/GenBank/DDBJ whole genome shotgun (WGS) entry which is preliminary data.</text>
</comment>
<evidence type="ECO:0000256" key="8">
    <source>
        <dbReference type="ARBA" id="ARBA00023030"/>
    </source>
</evidence>
<dbReference type="GO" id="GO:0030154">
    <property type="term" value="P:cell differentiation"/>
    <property type="evidence" value="ECO:0007669"/>
    <property type="project" value="UniProtKB-UniRule"/>
</dbReference>
<dbReference type="AlphaFoldDB" id="A0AAN7GQR0"/>
<keyword evidence="6 9" id="KW-0732">Signal</keyword>
<dbReference type="Pfam" id="PF06404">
    <property type="entry name" value="PSK"/>
    <property type="match status" value="1"/>
</dbReference>
<accession>A0AAN7GQR0</accession>
<dbReference type="GO" id="GO:0005576">
    <property type="term" value="C:extracellular region"/>
    <property type="evidence" value="ECO:0007669"/>
    <property type="project" value="UniProtKB-SubCell"/>
</dbReference>
<comment type="subcellular location">
    <subcellularLocation>
        <location evidence="1 9">Secreted</location>
    </subcellularLocation>
</comment>
<keyword evidence="7 9" id="KW-0221">Differentiation</keyword>
<dbReference type="GO" id="GO:0008283">
    <property type="term" value="P:cell population proliferation"/>
    <property type="evidence" value="ECO:0007669"/>
    <property type="project" value="UniProtKB-UniRule"/>
</dbReference>
<evidence type="ECO:0000256" key="2">
    <source>
        <dbReference type="ARBA" id="ARBA00010781"/>
    </source>
</evidence>
<comment type="PTM">
    <text evidence="9">Sulfation is important for activity and for the binding to a putative membrane receptor.</text>
</comment>
<reference evidence="10 11" key="1">
    <citation type="journal article" date="2023" name="Hortic Res">
        <title>Pangenome of water caltrop reveals structural variations and asymmetric subgenome divergence after allopolyploidization.</title>
        <authorList>
            <person name="Zhang X."/>
            <person name="Chen Y."/>
            <person name="Wang L."/>
            <person name="Yuan Y."/>
            <person name="Fang M."/>
            <person name="Shi L."/>
            <person name="Lu R."/>
            <person name="Comes H.P."/>
            <person name="Ma Y."/>
            <person name="Chen Y."/>
            <person name="Huang G."/>
            <person name="Zhou Y."/>
            <person name="Zheng Z."/>
            <person name="Qiu Y."/>
        </authorList>
    </citation>
    <scope>NUCLEOTIDE SEQUENCE [LARGE SCALE GENOMIC DNA]</scope>
    <source>
        <tissue evidence="10">Roots</tissue>
    </source>
</reference>
<dbReference type="PANTHER" id="PTHR33285:SF33">
    <property type="entry name" value="PHYTOSULFOKINE"/>
    <property type="match status" value="1"/>
</dbReference>
<comment type="PTM">
    <text evidence="9">PSK-alpha is produced by endopeptidase digestion. PSK-beta is produced from PSK-alpha by exopeptidase digestion.</text>
</comment>
<evidence type="ECO:0000256" key="6">
    <source>
        <dbReference type="ARBA" id="ARBA00022729"/>
    </source>
</evidence>
<protein>
    <recommendedName>
        <fullName evidence="9">Phytosulfokine</fullName>
    </recommendedName>
    <component>
        <recommendedName>
            <fullName evidence="9">Phytosulfokine-alpha</fullName>
            <shortName evidence="9">PSK-alpha</shortName>
            <shortName evidence="9">Phytosulfokine-a</shortName>
        </recommendedName>
    </component>
    <component>
        <recommendedName>
            <fullName evidence="9">Phytosulfokine-beta</fullName>
            <shortName evidence="9">PSK-beta</shortName>
            <shortName evidence="9">Phytosulfokine-b</shortName>
        </recommendedName>
    </component>
</protein>
<evidence type="ECO:0000313" key="11">
    <source>
        <dbReference type="Proteomes" id="UP001345219"/>
    </source>
</evidence>
<keyword evidence="4 9" id="KW-0964">Secreted</keyword>
<keyword evidence="5 9" id="KW-0765">Sulfation</keyword>
<evidence type="ECO:0000256" key="3">
    <source>
        <dbReference type="ARBA" id="ARBA00022473"/>
    </source>
</evidence>
<evidence type="ECO:0000256" key="5">
    <source>
        <dbReference type="ARBA" id="ARBA00022641"/>
    </source>
</evidence>
<dbReference type="PANTHER" id="PTHR33285">
    <property type="entry name" value="PHYTOSULFOKINES 3"/>
    <property type="match status" value="1"/>
</dbReference>
<proteinExistence type="inferred from homology"/>
<dbReference type="InterPro" id="IPR009438">
    <property type="entry name" value="Phytosulfokine"/>
</dbReference>
<evidence type="ECO:0000256" key="1">
    <source>
        <dbReference type="ARBA" id="ARBA00004613"/>
    </source>
</evidence>
<evidence type="ECO:0000256" key="7">
    <source>
        <dbReference type="ARBA" id="ARBA00022782"/>
    </source>
</evidence>
<organism evidence="10 11">
    <name type="scientific">Trapa incisa</name>
    <dbReference type="NCBI Taxonomy" id="236973"/>
    <lineage>
        <taxon>Eukaryota</taxon>
        <taxon>Viridiplantae</taxon>
        <taxon>Streptophyta</taxon>
        <taxon>Embryophyta</taxon>
        <taxon>Tracheophyta</taxon>
        <taxon>Spermatophyta</taxon>
        <taxon>Magnoliopsida</taxon>
        <taxon>eudicotyledons</taxon>
        <taxon>Gunneridae</taxon>
        <taxon>Pentapetalae</taxon>
        <taxon>rosids</taxon>
        <taxon>malvids</taxon>
        <taxon>Myrtales</taxon>
        <taxon>Lythraceae</taxon>
        <taxon>Trapa</taxon>
    </lineage>
</organism>
<evidence type="ECO:0000256" key="4">
    <source>
        <dbReference type="ARBA" id="ARBA00022525"/>
    </source>
</evidence>
<evidence type="ECO:0000313" key="10">
    <source>
        <dbReference type="EMBL" id="KAK4749296.1"/>
    </source>
</evidence>
<dbReference type="Proteomes" id="UP001345219">
    <property type="component" value="Chromosome 21"/>
</dbReference>
<name>A0AAN7GQR0_9MYRT</name>
<gene>
    <name evidence="10" type="ORF">SAY87_026745</name>
</gene>
<feature type="chain" id="PRO_5042662611" description="Phytosulfokine" evidence="9">
    <location>
        <begin position="25"/>
        <end position="99"/>
    </location>
</feature>
<evidence type="ECO:0000256" key="9">
    <source>
        <dbReference type="RuleBase" id="RU368031"/>
    </source>
</evidence>
<dbReference type="EMBL" id="JAXIOK010000018">
    <property type="protein sequence ID" value="KAK4749296.1"/>
    <property type="molecule type" value="Genomic_DNA"/>
</dbReference>
<feature type="signal peptide" evidence="9">
    <location>
        <begin position="1"/>
        <end position="24"/>
    </location>
</feature>
<keyword evidence="11" id="KW-1185">Reference proteome</keyword>
<sequence>MMKQNRAILLLLLLLLFLISQSSGRLLKTVNSGGDSMKENKIIALEPSSSDQTVNLSSLMGASEVEDCEGEEAEDCMTRRMMAEAHLDYIYTQHHRQRP</sequence>
<dbReference type="GO" id="GO:0008083">
    <property type="term" value="F:growth factor activity"/>
    <property type="evidence" value="ECO:0007669"/>
    <property type="project" value="UniProtKB-UniRule"/>
</dbReference>
<comment type="similarity">
    <text evidence="2 9">Belongs to the phytosulfokine family.</text>
</comment>
<keyword evidence="3 9" id="KW-0217">Developmental protein</keyword>
<comment type="function">
    <text evidence="9">Promotes plant cell differentiation, organogenesis and somatic embryogenesis as well as cell proliferation.</text>
</comment>
<keyword evidence="8 9" id="KW-0339">Growth factor</keyword>